<organism evidence="2 3">
    <name type="scientific">Calicophoron daubneyi</name>
    <name type="common">Rumen fluke</name>
    <name type="synonym">Paramphistomum daubneyi</name>
    <dbReference type="NCBI Taxonomy" id="300641"/>
    <lineage>
        <taxon>Eukaryota</taxon>
        <taxon>Metazoa</taxon>
        <taxon>Spiralia</taxon>
        <taxon>Lophotrochozoa</taxon>
        <taxon>Platyhelminthes</taxon>
        <taxon>Trematoda</taxon>
        <taxon>Digenea</taxon>
        <taxon>Plagiorchiida</taxon>
        <taxon>Pronocephalata</taxon>
        <taxon>Paramphistomoidea</taxon>
        <taxon>Paramphistomidae</taxon>
        <taxon>Calicophoron</taxon>
    </lineage>
</organism>
<dbReference type="AlphaFoldDB" id="A0AAV2TTQ2"/>
<protein>
    <recommendedName>
        <fullName evidence="1">ZSWIM3 N-terminal domain-containing protein</fullName>
    </recommendedName>
</protein>
<dbReference type="Proteomes" id="UP001497525">
    <property type="component" value="Unassembled WGS sequence"/>
</dbReference>
<reference evidence="2" key="1">
    <citation type="submission" date="2024-06" db="EMBL/GenBank/DDBJ databases">
        <authorList>
            <person name="Liu X."/>
            <person name="Lenzi L."/>
            <person name="Haldenby T S."/>
            <person name="Uol C."/>
        </authorList>
    </citation>
    <scope>NUCLEOTIDE SEQUENCE</scope>
</reference>
<proteinExistence type="predicted"/>
<dbReference type="Pfam" id="PF21599">
    <property type="entry name" value="ZSWIM3_N"/>
    <property type="match status" value="1"/>
</dbReference>
<evidence type="ECO:0000313" key="2">
    <source>
        <dbReference type="EMBL" id="CAL5140441.1"/>
    </source>
</evidence>
<dbReference type="EMBL" id="CAXLJL010000723">
    <property type="protein sequence ID" value="CAL5140441.1"/>
    <property type="molecule type" value="Genomic_DNA"/>
</dbReference>
<sequence>MADVNLTKEFEKTMLNHVFPSFAEFEIALHGFENRTNTKYSKRNSQMFRNDPTMKFMRVDYCCFKGRPHESRGTGMRQTATSKCSCIAKFTVRCTANGLKVVSGQMEHNHPTDEYEMSITKHKRLLTLPEKEEVSNLIQYGYSTSKIKEFCEDRFSKRLTTDDVSNLRRTLRNSQIAYINPGNALNAPFTASFPRIPMNSVAPSPHTVFHSPSASVMDSCVSQSLVDSDVPTGAE</sequence>
<dbReference type="PANTHER" id="PTHR31569">
    <property type="entry name" value="SWIM-TYPE DOMAIN-CONTAINING PROTEIN"/>
    <property type="match status" value="1"/>
</dbReference>
<feature type="domain" description="ZSWIM3 N-terminal" evidence="1">
    <location>
        <begin position="15"/>
        <end position="110"/>
    </location>
</feature>
<dbReference type="InterPro" id="IPR048325">
    <property type="entry name" value="ZSWIM3_N"/>
</dbReference>
<name>A0AAV2TTQ2_CALDB</name>
<dbReference type="InterPro" id="IPR052579">
    <property type="entry name" value="Zinc_finger_SWIM"/>
</dbReference>
<evidence type="ECO:0000313" key="3">
    <source>
        <dbReference type="Proteomes" id="UP001497525"/>
    </source>
</evidence>
<comment type="caution">
    <text evidence="2">The sequence shown here is derived from an EMBL/GenBank/DDBJ whole genome shotgun (WGS) entry which is preliminary data.</text>
</comment>
<dbReference type="PANTHER" id="PTHR31569:SF4">
    <property type="entry name" value="SWIM-TYPE DOMAIN-CONTAINING PROTEIN"/>
    <property type="match status" value="1"/>
</dbReference>
<evidence type="ECO:0000259" key="1">
    <source>
        <dbReference type="Pfam" id="PF21599"/>
    </source>
</evidence>
<accession>A0AAV2TTQ2</accession>
<gene>
    <name evidence="2" type="ORF">CDAUBV1_LOCUS15758</name>
</gene>